<dbReference type="WBParaSite" id="NBR_0001587501-mRNA-1">
    <property type="protein sequence ID" value="NBR_0001587501-mRNA-1"/>
    <property type="gene ID" value="NBR_0001587501"/>
</dbReference>
<keyword evidence="1" id="KW-0472">Membrane</keyword>
<proteinExistence type="predicted"/>
<keyword evidence="1" id="KW-1133">Transmembrane helix</keyword>
<organism evidence="4">
    <name type="scientific">Nippostrongylus brasiliensis</name>
    <name type="common">Rat hookworm</name>
    <dbReference type="NCBI Taxonomy" id="27835"/>
    <lineage>
        <taxon>Eukaryota</taxon>
        <taxon>Metazoa</taxon>
        <taxon>Ecdysozoa</taxon>
        <taxon>Nematoda</taxon>
        <taxon>Chromadorea</taxon>
        <taxon>Rhabditida</taxon>
        <taxon>Rhabditina</taxon>
        <taxon>Rhabditomorpha</taxon>
        <taxon>Strongyloidea</taxon>
        <taxon>Heligmosomidae</taxon>
        <taxon>Nippostrongylus</taxon>
    </lineage>
</organism>
<protein>
    <submittedName>
        <fullName evidence="4">G_PROTEIN_RECEP_F1_2 domain-containing protein</fullName>
    </submittedName>
</protein>
<name>A0A0N4YGE1_NIPBR</name>
<dbReference type="EMBL" id="UYSL01021929">
    <property type="protein sequence ID" value="VDL79470.1"/>
    <property type="molecule type" value="Genomic_DNA"/>
</dbReference>
<reference evidence="2 3" key="2">
    <citation type="submission" date="2018-11" db="EMBL/GenBank/DDBJ databases">
        <authorList>
            <consortium name="Pathogen Informatics"/>
        </authorList>
    </citation>
    <scope>NUCLEOTIDE SEQUENCE [LARGE SCALE GENOMIC DNA]</scope>
</reference>
<evidence type="ECO:0000313" key="2">
    <source>
        <dbReference type="EMBL" id="VDL79470.1"/>
    </source>
</evidence>
<sequence>MNASDVVHGLSFDFSFPQSQHNSETPMEVSETIFQRLYLIYMPCCVVIGSTGNAMVWILIKKDLKLWRKISKDHVAQHVSPHFLTVFHLMADGKKSDTPFLAGRQLSRFTD</sequence>
<feature type="transmembrane region" description="Helical" evidence="1">
    <location>
        <begin position="38"/>
        <end position="60"/>
    </location>
</feature>
<dbReference type="STRING" id="27835.A0A0N4YGE1"/>
<evidence type="ECO:0000313" key="3">
    <source>
        <dbReference type="Proteomes" id="UP000271162"/>
    </source>
</evidence>
<gene>
    <name evidence="2" type="ORF">NBR_LOCUS15876</name>
</gene>
<reference evidence="4" key="1">
    <citation type="submission" date="2017-02" db="UniProtKB">
        <authorList>
            <consortium name="WormBaseParasite"/>
        </authorList>
    </citation>
    <scope>IDENTIFICATION</scope>
</reference>
<accession>A0A0N4YGE1</accession>
<keyword evidence="1" id="KW-0812">Transmembrane</keyword>
<evidence type="ECO:0000256" key="1">
    <source>
        <dbReference type="SAM" id="Phobius"/>
    </source>
</evidence>
<evidence type="ECO:0000313" key="4">
    <source>
        <dbReference type="WBParaSite" id="NBR_0001587501-mRNA-1"/>
    </source>
</evidence>
<keyword evidence="3" id="KW-1185">Reference proteome</keyword>
<dbReference type="AlphaFoldDB" id="A0A0N4YGE1"/>
<dbReference type="Proteomes" id="UP000271162">
    <property type="component" value="Unassembled WGS sequence"/>
</dbReference>